<dbReference type="PROSITE" id="PS50106">
    <property type="entry name" value="PDZ"/>
    <property type="match status" value="1"/>
</dbReference>
<dbReference type="Proteomes" id="UP001370348">
    <property type="component" value="Chromosome"/>
</dbReference>
<evidence type="ECO:0000256" key="5">
    <source>
        <dbReference type="RuleBase" id="RU004404"/>
    </source>
</evidence>
<dbReference type="Gene3D" id="3.30.750.44">
    <property type="match status" value="1"/>
</dbReference>
<gene>
    <name evidence="8" type="ORF">LZC94_09105</name>
</gene>
<dbReference type="CDD" id="cd06782">
    <property type="entry name" value="cpPDZ_CPP-like"/>
    <property type="match status" value="1"/>
</dbReference>
<dbReference type="InterPro" id="IPR001478">
    <property type="entry name" value="PDZ"/>
</dbReference>
<dbReference type="SUPFAM" id="SSF52096">
    <property type="entry name" value="ClpP/crotonase"/>
    <property type="match status" value="1"/>
</dbReference>
<evidence type="ECO:0000256" key="3">
    <source>
        <dbReference type="ARBA" id="ARBA00022801"/>
    </source>
</evidence>
<dbReference type="InterPro" id="IPR036034">
    <property type="entry name" value="PDZ_sf"/>
</dbReference>
<name>A0ABZ2M4I1_9BACT</name>
<keyword evidence="4 5" id="KW-0720">Serine protease</keyword>
<dbReference type="CDD" id="cd07560">
    <property type="entry name" value="Peptidase_S41_CPP"/>
    <property type="match status" value="1"/>
</dbReference>
<feature type="domain" description="PDZ" evidence="7">
    <location>
        <begin position="80"/>
        <end position="148"/>
    </location>
</feature>
<dbReference type="SMART" id="SM00228">
    <property type="entry name" value="PDZ"/>
    <property type="match status" value="1"/>
</dbReference>
<dbReference type="PANTHER" id="PTHR32060">
    <property type="entry name" value="TAIL-SPECIFIC PROTEASE"/>
    <property type="match status" value="1"/>
</dbReference>
<dbReference type="InterPro" id="IPR005151">
    <property type="entry name" value="Tail-specific_protease"/>
</dbReference>
<evidence type="ECO:0000313" key="8">
    <source>
        <dbReference type="EMBL" id="WXB17425.1"/>
    </source>
</evidence>
<feature type="compositionally biased region" description="Basic and acidic residues" evidence="6">
    <location>
        <begin position="421"/>
        <end position="434"/>
    </location>
</feature>
<dbReference type="Gene3D" id="3.90.226.10">
    <property type="entry name" value="2-enoyl-CoA Hydratase, Chain A, domain 1"/>
    <property type="match status" value="1"/>
</dbReference>
<dbReference type="PANTHER" id="PTHR32060:SF30">
    <property type="entry name" value="CARBOXY-TERMINAL PROCESSING PROTEASE CTPA"/>
    <property type="match status" value="1"/>
</dbReference>
<dbReference type="Pfam" id="PF03572">
    <property type="entry name" value="Peptidase_S41"/>
    <property type="match status" value="1"/>
</dbReference>
<evidence type="ECO:0000256" key="4">
    <source>
        <dbReference type="ARBA" id="ARBA00022825"/>
    </source>
</evidence>
<protein>
    <submittedName>
        <fullName evidence="8">S41 family peptidase</fullName>
    </submittedName>
</protein>
<comment type="similarity">
    <text evidence="1 5">Belongs to the peptidase S41A family.</text>
</comment>
<evidence type="ECO:0000259" key="7">
    <source>
        <dbReference type="PROSITE" id="PS50106"/>
    </source>
</evidence>
<dbReference type="InterPro" id="IPR029045">
    <property type="entry name" value="ClpP/crotonase-like_dom_sf"/>
</dbReference>
<feature type="region of interest" description="Disordered" evidence="6">
    <location>
        <begin position="396"/>
        <end position="434"/>
    </location>
</feature>
<sequence>MGLLAFAGGLVGTVIASPHAAATPQGENPYAATLQLGRVLVQVENNYVDPVERTRLVNGAIAGMVQQLDPHSTYLPPQEFAAFQDDTEGKFGGIGIEVDLRGDGITVLAPIEGTPAERAGIRSGDRIVGIDGEQVVSSSLDTMIKRMRGKPGTHIKLTVHREGHRENIPFDLVREVIHVPSVASRLLDGNIAYVRIKQFQDRTHEELLRAAGQLRAQLQQRTTNGAAASAKGVPANNVNGVLLDMRSNPGGLVDEAAAVADEFLSSGGIYTTRHRGQTVDDVRARGGGAFSDVPVVILVNEWSASASELVAGALQDNRRALVVGSNTFGKGSVQSILELPGGAGLRLTIARYYTPSGHSIQADGIHPDVVLTAAKPADPGAFKPLHERDLEGHLAGEARKGPSAPVGAVRMAPAGATLDPTESREVPADPTKSKDFALRTGYELLREKVGKGPLVR</sequence>
<dbReference type="RefSeq" id="WP_394827059.1">
    <property type="nucleotide sequence ID" value="NZ_CP089984.1"/>
</dbReference>
<dbReference type="SMART" id="SM00245">
    <property type="entry name" value="TSPc"/>
    <property type="match status" value="1"/>
</dbReference>
<dbReference type="SUPFAM" id="SSF50156">
    <property type="entry name" value="PDZ domain-like"/>
    <property type="match status" value="1"/>
</dbReference>
<evidence type="ECO:0000256" key="6">
    <source>
        <dbReference type="SAM" id="MobiDB-lite"/>
    </source>
</evidence>
<proteinExistence type="inferred from homology"/>
<dbReference type="NCBIfam" id="TIGR00225">
    <property type="entry name" value="prc"/>
    <property type="match status" value="1"/>
</dbReference>
<dbReference type="Pfam" id="PF22694">
    <property type="entry name" value="CtpB_N-like"/>
    <property type="match status" value="1"/>
</dbReference>
<dbReference type="Gene3D" id="2.30.42.10">
    <property type="match status" value="1"/>
</dbReference>
<dbReference type="InterPro" id="IPR055210">
    <property type="entry name" value="CtpA/B_N"/>
</dbReference>
<accession>A0ABZ2M4I1</accession>
<dbReference type="EMBL" id="CP089984">
    <property type="protein sequence ID" value="WXB17425.1"/>
    <property type="molecule type" value="Genomic_DNA"/>
</dbReference>
<organism evidence="8 9">
    <name type="scientific">Pendulispora albinea</name>
    <dbReference type="NCBI Taxonomy" id="2741071"/>
    <lineage>
        <taxon>Bacteria</taxon>
        <taxon>Pseudomonadati</taxon>
        <taxon>Myxococcota</taxon>
        <taxon>Myxococcia</taxon>
        <taxon>Myxococcales</taxon>
        <taxon>Sorangiineae</taxon>
        <taxon>Pendulisporaceae</taxon>
        <taxon>Pendulispora</taxon>
    </lineage>
</organism>
<dbReference type="Pfam" id="PF13180">
    <property type="entry name" value="PDZ_2"/>
    <property type="match status" value="1"/>
</dbReference>
<keyword evidence="2 5" id="KW-0645">Protease</keyword>
<evidence type="ECO:0000313" key="9">
    <source>
        <dbReference type="Proteomes" id="UP001370348"/>
    </source>
</evidence>
<evidence type="ECO:0000256" key="2">
    <source>
        <dbReference type="ARBA" id="ARBA00022670"/>
    </source>
</evidence>
<dbReference type="InterPro" id="IPR004447">
    <property type="entry name" value="Peptidase_S41A"/>
</dbReference>
<keyword evidence="3 5" id="KW-0378">Hydrolase</keyword>
<evidence type="ECO:0000256" key="1">
    <source>
        <dbReference type="ARBA" id="ARBA00009179"/>
    </source>
</evidence>
<reference evidence="8 9" key="1">
    <citation type="submission" date="2021-12" db="EMBL/GenBank/DDBJ databases">
        <title>Discovery of the Pendulisporaceae a myxobacterial family with distinct sporulation behavior and unique specialized metabolism.</title>
        <authorList>
            <person name="Garcia R."/>
            <person name="Popoff A."/>
            <person name="Bader C.D."/>
            <person name="Loehr J."/>
            <person name="Walesch S."/>
            <person name="Walt C."/>
            <person name="Boldt J."/>
            <person name="Bunk B."/>
            <person name="Haeckl F.J.F.P.J."/>
            <person name="Gunesch A.P."/>
            <person name="Birkelbach J."/>
            <person name="Nuebel U."/>
            <person name="Pietschmann T."/>
            <person name="Bach T."/>
            <person name="Mueller R."/>
        </authorList>
    </citation>
    <scope>NUCLEOTIDE SEQUENCE [LARGE SCALE GENOMIC DNA]</scope>
    <source>
        <strain evidence="8 9">MSr11954</strain>
    </source>
</reference>
<keyword evidence="9" id="KW-1185">Reference proteome</keyword>